<reference evidence="7" key="1">
    <citation type="journal article" date="2014" name="Nat. Commun.">
        <title>Multiple recent horizontal transfers of a large genomic region in cheese making fungi.</title>
        <authorList>
            <person name="Cheeseman K."/>
            <person name="Ropars J."/>
            <person name="Renault P."/>
            <person name="Dupont J."/>
            <person name="Gouzy J."/>
            <person name="Branca A."/>
            <person name="Abraham A.L."/>
            <person name="Ceppi M."/>
            <person name="Conseiller E."/>
            <person name="Debuchy R."/>
            <person name="Malagnac F."/>
            <person name="Goarin A."/>
            <person name="Silar P."/>
            <person name="Lacoste S."/>
            <person name="Sallet E."/>
            <person name="Bensimon A."/>
            <person name="Giraud T."/>
            <person name="Brygoo Y."/>
        </authorList>
    </citation>
    <scope>NUCLEOTIDE SEQUENCE [LARGE SCALE GENOMIC DNA]</scope>
    <source>
        <strain evidence="7">FM164</strain>
    </source>
</reference>
<gene>
    <name evidence="7" type="ORF">PROQFM164_S09g000015</name>
</gene>
<organism evidence="7 8">
    <name type="scientific">Penicillium roqueforti (strain FM164)</name>
    <dbReference type="NCBI Taxonomy" id="1365484"/>
    <lineage>
        <taxon>Eukaryota</taxon>
        <taxon>Fungi</taxon>
        <taxon>Dikarya</taxon>
        <taxon>Ascomycota</taxon>
        <taxon>Pezizomycotina</taxon>
        <taxon>Eurotiomycetes</taxon>
        <taxon>Eurotiomycetidae</taxon>
        <taxon>Eurotiales</taxon>
        <taxon>Aspergillaceae</taxon>
        <taxon>Penicillium</taxon>
    </lineage>
</organism>
<dbReference type="InterPro" id="IPR004839">
    <property type="entry name" value="Aminotransferase_I/II_large"/>
</dbReference>
<evidence type="ECO:0000256" key="4">
    <source>
        <dbReference type="ARBA" id="ARBA00022679"/>
    </source>
</evidence>
<dbReference type="AlphaFoldDB" id="W6QVE2"/>
<dbReference type="PRINTS" id="PR00753">
    <property type="entry name" value="ACCSYNTHASE"/>
</dbReference>
<dbReference type="InterPro" id="IPR050478">
    <property type="entry name" value="Ethylene_sulfur-biosynth"/>
</dbReference>
<dbReference type="Pfam" id="PF00155">
    <property type="entry name" value="Aminotran_1_2"/>
    <property type="match status" value="1"/>
</dbReference>
<protein>
    <submittedName>
        <fullName evidence="7">1-aminocyclopropane-1-carboxylate synthase</fullName>
    </submittedName>
</protein>
<comment type="cofactor">
    <cofactor evidence="1">
        <name>pyridoxal 5'-phosphate</name>
        <dbReference type="ChEBI" id="CHEBI:597326"/>
    </cofactor>
</comment>
<proteinExistence type="inferred from homology"/>
<evidence type="ECO:0000256" key="1">
    <source>
        <dbReference type="ARBA" id="ARBA00001933"/>
    </source>
</evidence>
<dbReference type="EMBL" id="HG792023">
    <property type="protein sequence ID" value="CDM38099.1"/>
    <property type="molecule type" value="Genomic_DNA"/>
</dbReference>
<dbReference type="Gene3D" id="3.40.640.10">
    <property type="entry name" value="Type I PLP-dependent aspartate aminotransferase-like (Major domain)"/>
    <property type="match status" value="1"/>
</dbReference>
<dbReference type="OrthoDB" id="1077582at2759"/>
<keyword evidence="5" id="KW-0663">Pyridoxal phosphate</keyword>
<dbReference type="STRING" id="1365484.W6QVE2"/>
<evidence type="ECO:0000259" key="6">
    <source>
        <dbReference type="Pfam" id="PF00155"/>
    </source>
</evidence>
<dbReference type="GO" id="GO:0006520">
    <property type="term" value="P:amino acid metabolic process"/>
    <property type="evidence" value="ECO:0007669"/>
    <property type="project" value="TreeGrafter"/>
</dbReference>
<keyword evidence="8" id="KW-1185">Reference proteome</keyword>
<dbReference type="PANTHER" id="PTHR43795:SF32">
    <property type="entry name" value="AMINOTRANSFERASE GLII-RELATED"/>
    <property type="match status" value="1"/>
</dbReference>
<dbReference type="OMA" id="YPAFYRD"/>
<evidence type="ECO:0000256" key="2">
    <source>
        <dbReference type="ARBA" id="ARBA00007441"/>
    </source>
</evidence>
<sequence length="418" mass="45536">MASRISDRCKKRNATIIPSLIGQHDAVLSGDTTTIDLSTAENWATKTKLLQGLEGVFSGLSENDLAYSSGIGGCPTTRQLIADLINDRFQPSIPVENSHVVLAAGGSFALTALIEQICDPGDGILIATPYWAGLDISISVHAHATVVPVHIPLIDFFSTNSISHYESALEISSSPIKAVLVCNPHNPLGQCYPLETLDALLEFCKRHELHYISDEVYALSAHQPFPGGFHPFVSALQRGDRETRAQVHVIYSLSKDFGCNGIRIGALITQFNDAVRLSSALSVHSQVSSLSTVLASKTILQPTNIDTAISYGAQSLMGSYKVIQSFLENAGMEYIPVAFGMFVFSRLGRVSNFDAERKLLRCLKSRGVSVSSGSSYHFQEPGWFRICYAVPSDQLEEGLRRIGLGIQDFHQTFNVDEQ</sequence>
<dbReference type="Gene3D" id="3.90.1150.10">
    <property type="entry name" value="Aspartate Aminotransferase, domain 1"/>
    <property type="match status" value="1"/>
</dbReference>
<keyword evidence="3" id="KW-0032">Aminotransferase</keyword>
<dbReference type="PANTHER" id="PTHR43795">
    <property type="entry name" value="BIFUNCTIONAL ASPARTATE AMINOTRANSFERASE AND GLUTAMATE/ASPARTATE-PREPHENATE AMINOTRANSFERASE-RELATED"/>
    <property type="match status" value="1"/>
</dbReference>
<dbReference type="CDD" id="cd00609">
    <property type="entry name" value="AAT_like"/>
    <property type="match status" value="1"/>
</dbReference>
<keyword evidence="4" id="KW-0808">Transferase</keyword>
<dbReference type="SUPFAM" id="SSF53383">
    <property type="entry name" value="PLP-dependent transferases"/>
    <property type="match status" value="1"/>
</dbReference>
<dbReference type="InterPro" id="IPR015422">
    <property type="entry name" value="PyrdxlP-dep_Trfase_small"/>
</dbReference>
<name>W6QVE2_PENRF</name>
<evidence type="ECO:0000256" key="5">
    <source>
        <dbReference type="ARBA" id="ARBA00022898"/>
    </source>
</evidence>
<evidence type="ECO:0000256" key="3">
    <source>
        <dbReference type="ARBA" id="ARBA00022576"/>
    </source>
</evidence>
<dbReference type="GO" id="GO:0008483">
    <property type="term" value="F:transaminase activity"/>
    <property type="evidence" value="ECO:0007669"/>
    <property type="project" value="UniProtKB-KW"/>
</dbReference>
<dbReference type="GO" id="GO:0030170">
    <property type="term" value="F:pyridoxal phosphate binding"/>
    <property type="evidence" value="ECO:0007669"/>
    <property type="project" value="InterPro"/>
</dbReference>
<evidence type="ECO:0000313" key="7">
    <source>
        <dbReference type="EMBL" id="CDM38099.1"/>
    </source>
</evidence>
<dbReference type="InterPro" id="IPR015421">
    <property type="entry name" value="PyrdxlP-dep_Trfase_major"/>
</dbReference>
<dbReference type="InterPro" id="IPR015424">
    <property type="entry name" value="PyrdxlP-dep_Trfase"/>
</dbReference>
<dbReference type="Proteomes" id="UP000030686">
    <property type="component" value="Unassembled WGS sequence"/>
</dbReference>
<feature type="domain" description="Aminotransferase class I/classII large" evidence="6">
    <location>
        <begin position="63"/>
        <end position="402"/>
    </location>
</feature>
<accession>W6QVE2</accession>
<evidence type="ECO:0000313" key="8">
    <source>
        <dbReference type="Proteomes" id="UP000030686"/>
    </source>
</evidence>
<comment type="similarity">
    <text evidence="2">Belongs to the class-I pyridoxal-phosphate-dependent aminotransferase family.</text>
</comment>